<evidence type="ECO:0000259" key="9">
    <source>
        <dbReference type="Pfam" id="PF20501"/>
    </source>
</evidence>
<dbReference type="KEGG" id="ocy:OSSY52_10990"/>
<evidence type="ECO:0000256" key="7">
    <source>
        <dbReference type="SAM" id="Phobius"/>
    </source>
</evidence>
<keyword evidence="6 7" id="KW-0472">Membrane</keyword>
<keyword evidence="4 7" id="KW-0812">Transmembrane</keyword>
<dbReference type="InterPro" id="IPR046806">
    <property type="entry name" value="MrpA_C/MbhE"/>
</dbReference>
<dbReference type="AlphaFoldDB" id="A0A7G1G3G1"/>
<feature type="transmembrane region" description="Helical" evidence="7">
    <location>
        <begin position="118"/>
        <end position="140"/>
    </location>
</feature>
<feature type="transmembrane region" description="Helical" evidence="7">
    <location>
        <begin position="186"/>
        <end position="206"/>
    </location>
</feature>
<dbReference type="RefSeq" id="WP_190616019.1">
    <property type="nucleotide sequence ID" value="NZ_AP018712.1"/>
</dbReference>
<evidence type="ECO:0000256" key="6">
    <source>
        <dbReference type="ARBA" id="ARBA00023136"/>
    </source>
</evidence>
<keyword evidence="3" id="KW-1003">Cell membrane</keyword>
<evidence type="ECO:0000313" key="10">
    <source>
        <dbReference type="EMBL" id="BBE30958.1"/>
    </source>
</evidence>
<protein>
    <submittedName>
        <fullName evidence="10">Cation:proton antiporter</fullName>
    </submittedName>
</protein>
<dbReference type="Pfam" id="PF04039">
    <property type="entry name" value="MnhB"/>
    <property type="match status" value="1"/>
</dbReference>
<proteinExistence type="inferred from homology"/>
<reference evidence="10 11" key="1">
    <citation type="submission" date="2018-06" db="EMBL/GenBank/DDBJ databases">
        <title>Genome sequencing of Oceanotoga sp. sy52.</title>
        <authorList>
            <person name="Mori K."/>
        </authorList>
    </citation>
    <scope>NUCLEOTIDE SEQUENCE [LARGE SCALE GENOMIC DNA]</scope>
    <source>
        <strain evidence="11">sy52</strain>
    </source>
</reference>
<comment type="subcellular location">
    <subcellularLocation>
        <location evidence="1">Cell membrane</location>
        <topology evidence="1">Multi-pass membrane protein</topology>
    </subcellularLocation>
</comment>
<organism evidence="10 11">
    <name type="scientific">Tepiditoga spiralis</name>
    <dbReference type="NCBI Taxonomy" id="2108365"/>
    <lineage>
        <taxon>Bacteria</taxon>
        <taxon>Thermotogati</taxon>
        <taxon>Thermotogota</taxon>
        <taxon>Thermotogae</taxon>
        <taxon>Petrotogales</taxon>
        <taxon>Petrotogaceae</taxon>
        <taxon>Tepiditoga</taxon>
    </lineage>
</organism>
<evidence type="ECO:0000256" key="3">
    <source>
        <dbReference type="ARBA" id="ARBA00022475"/>
    </source>
</evidence>
<evidence type="ECO:0000256" key="1">
    <source>
        <dbReference type="ARBA" id="ARBA00004651"/>
    </source>
</evidence>
<keyword evidence="11" id="KW-1185">Reference proteome</keyword>
<dbReference type="InterPro" id="IPR050622">
    <property type="entry name" value="CPA3_antiporter_subunitB"/>
</dbReference>
<dbReference type="EMBL" id="AP018712">
    <property type="protein sequence ID" value="BBE30958.1"/>
    <property type="molecule type" value="Genomic_DNA"/>
</dbReference>
<feature type="transmembrane region" description="Helical" evidence="7">
    <location>
        <begin position="146"/>
        <end position="165"/>
    </location>
</feature>
<evidence type="ECO:0000259" key="8">
    <source>
        <dbReference type="Pfam" id="PF04039"/>
    </source>
</evidence>
<feature type="transmembrane region" description="Helical" evidence="7">
    <location>
        <begin position="212"/>
        <end position="230"/>
    </location>
</feature>
<evidence type="ECO:0000256" key="2">
    <source>
        <dbReference type="ARBA" id="ARBA00009425"/>
    </source>
</evidence>
<evidence type="ECO:0000256" key="5">
    <source>
        <dbReference type="ARBA" id="ARBA00022989"/>
    </source>
</evidence>
<name>A0A7G1G3G1_9BACT</name>
<feature type="domain" description="MrpA C-terminal/MbhE" evidence="9">
    <location>
        <begin position="65"/>
        <end position="106"/>
    </location>
</feature>
<dbReference type="PANTHER" id="PTHR33932">
    <property type="entry name" value="NA(+)/H(+) ANTIPORTER SUBUNIT B"/>
    <property type="match status" value="1"/>
</dbReference>
<gene>
    <name evidence="10" type="ORF">OSSY52_10990</name>
</gene>
<dbReference type="Pfam" id="PF20501">
    <property type="entry name" value="MbhE"/>
    <property type="match status" value="1"/>
</dbReference>
<keyword evidence="5 7" id="KW-1133">Transmembrane helix</keyword>
<feature type="transmembrane region" description="Helical" evidence="7">
    <location>
        <begin position="89"/>
        <end position="106"/>
    </location>
</feature>
<feature type="domain" description="Na+/H+ antiporter MnhB subunit-related protein" evidence="8">
    <location>
        <begin position="119"/>
        <end position="236"/>
    </location>
</feature>
<dbReference type="InParanoid" id="A0A7G1G3G1"/>
<dbReference type="GO" id="GO:0005886">
    <property type="term" value="C:plasma membrane"/>
    <property type="evidence" value="ECO:0007669"/>
    <property type="project" value="UniProtKB-SubCell"/>
</dbReference>
<accession>A0A7G1G3G1</accession>
<dbReference type="PANTHER" id="PTHR33932:SF4">
    <property type="entry name" value="NA(+)_H(+) ANTIPORTER SUBUNIT B"/>
    <property type="match status" value="1"/>
</dbReference>
<evidence type="ECO:0000256" key="4">
    <source>
        <dbReference type="ARBA" id="ARBA00022692"/>
    </source>
</evidence>
<dbReference type="InterPro" id="IPR007182">
    <property type="entry name" value="MnhB"/>
</dbReference>
<evidence type="ECO:0000313" key="11">
    <source>
        <dbReference type="Proteomes" id="UP000516361"/>
    </source>
</evidence>
<comment type="similarity">
    <text evidence="2">Belongs to the CPA3 antiporters (TC 2.A.63) subunit B family.</text>
</comment>
<dbReference type="Proteomes" id="UP000516361">
    <property type="component" value="Chromosome"/>
</dbReference>
<sequence>MKRLFAILLIVVMGIFIFSTLYSNNGKYNFSKFGESTLNGKVSEKFVNKSVNGENKEVKFGSENLETGSANLVTSVVVNYRAFDTLGEVTVLFLSALGVSVVLGGYKNRLKFKVEPNFILKIGSKVAVSIILITGFYIFIHGHLTPGGGFPGGAMIGSAVLLMFISNDEFRVKVKSFSALEGLSGSLFIILGLIGLSAGGFFLYNYMPMGKLGSLFSAGLIPVVYVLIGLKVGSELSNLISHFAREGENK</sequence>